<dbReference type="EMBL" id="JAYMRU010000002">
    <property type="protein sequence ID" value="MEM5399334.1"/>
    <property type="molecule type" value="Genomic_DNA"/>
</dbReference>
<evidence type="ECO:0000313" key="2">
    <source>
        <dbReference type="Proteomes" id="UP001392318"/>
    </source>
</evidence>
<accession>A0ACC6RCJ4</accession>
<keyword evidence="2" id="KW-1185">Reference proteome</keyword>
<name>A0ACC6RCJ4_9BURK</name>
<evidence type="ECO:0000313" key="1">
    <source>
        <dbReference type="EMBL" id="MEM5399334.1"/>
    </source>
</evidence>
<sequence length="155" mass="15820">MEDQLRLMGLSSADGSSVLPGTAEELNGRTPTDPGAKWIDTGLTNANGNPLVIQAAAAGASLPTPYAPALDTIAFGSTVTGIAADFIQQIAQPNSAQYVFNGFTAMLSNYASSKFPGLTPAINELTNQVNSSSAAASIQDRTNKAVGASTTGKKQ</sequence>
<dbReference type="Proteomes" id="UP001392318">
    <property type="component" value="Unassembled WGS sequence"/>
</dbReference>
<comment type="caution">
    <text evidence="1">The sequence shown here is derived from an EMBL/GenBank/DDBJ whole genome shotgun (WGS) entry which is preliminary data.</text>
</comment>
<reference evidence="1" key="1">
    <citation type="submission" date="2024-01" db="EMBL/GenBank/DDBJ databases">
        <title>The diversity of rhizobia nodulating Mimosa spp. in eleven states of Brazil covering several biomes is determined by host plant, location, and edaphic factors.</title>
        <authorList>
            <person name="Rouws L."/>
            <person name="Barauna A."/>
            <person name="Beukes C."/>
            <person name="De Faria S.M."/>
            <person name="Gross E."/>
            <person name="Dos Reis Junior F.B."/>
            <person name="Simon M."/>
            <person name="Maluk M."/>
            <person name="Odee D.W."/>
            <person name="Kenicer G."/>
            <person name="Young J.P.W."/>
            <person name="Reis V.M."/>
            <person name="Zilli J."/>
            <person name="James E.K."/>
        </authorList>
    </citation>
    <scope>NUCLEOTIDE SEQUENCE</scope>
    <source>
        <strain evidence="1">JPY452</strain>
    </source>
</reference>
<protein>
    <submittedName>
        <fullName evidence="1">Uncharacterized protein</fullName>
    </submittedName>
</protein>
<proteinExistence type="predicted"/>
<organism evidence="1 2">
    <name type="scientific">Paraburkholderia unamae</name>
    <dbReference type="NCBI Taxonomy" id="219649"/>
    <lineage>
        <taxon>Bacteria</taxon>
        <taxon>Pseudomonadati</taxon>
        <taxon>Pseudomonadota</taxon>
        <taxon>Betaproteobacteria</taxon>
        <taxon>Burkholderiales</taxon>
        <taxon>Burkholderiaceae</taxon>
        <taxon>Paraburkholderia</taxon>
    </lineage>
</organism>
<gene>
    <name evidence="1" type="ORF">VSR83_04425</name>
</gene>